<dbReference type="EMBL" id="MSFU01000022">
    <property type="protein sequence ID" value="PWY67487.1"/>
    <property type="molecule type" value="Genomic_DNA"/>
</dbReference>
<evidence type="ECO:0000313" key="3">
    <source>
        <dbReference type="Proteomes" id="UP000246171"/>
    </source>
</evidence>
<gene>
    <name evidence="2" type="ORF">BO83DRAFT_101638</name>
</gene>
<name>A0A317V3R4_ASPEC</name>
<keyword evidence="1" id="KW-0472">Membrane</keyword>
<organism evidence="2 3">
    <name type="scientific">Aspergillus eucalypticola (strain CBS 122712 / IBT 29274)</name>
    <dbReference type="NCBI Taxonomy" id="1448314"/>
    <lineage>
        <taxon>Eukaryota</taxon>
        <taxon>Fungi</taxon>
        <taxon>Dikarya</taxon>
        <taxon>Ascomycota</taxon>
        <taxon>Pezizomycotina</taxon>
        <taxon>Eurotiomycetes</taxon>
        <taxon>Eurotiomycetidae</taxon>
        <taxon>Eurotiales</taxon>
        <taxon>Aspergillaceae</taxon>
        <taxon>Aspergillus</taxon>
        <taxon>Aspergillus subgen. Circumdati</taxon>
    </lineage>
</organism>
<dbReference type="Proteomes" id="UP000246171">
    <property type="component" value="Unassembled WGS sequence"/>
</dbReference>
<dbReference type="GeneID" id="37047825"/>
<feature type="transmembrane region" description="Helical" evidence="1">
    <location>
        <begin position="85"/>
        <end position="107"/>
    </location>
</feature>
<feature type="transmembrane region" description="Helical" evidence="1">
    <location>
        <begin position="46"/>
        <end position="65"/>
    </location>
</feature>
<sequence>MHSDPQVRAGWSDTRADEYTGIAVSTVSVKNDRTVEKFASFKRWHFMLIYVAYFISCLSPVWFLWNQFIFCFISPLFSNCHYFPAPILSCLSFFSFFPLPLFDLLLIEQALGSFLRLKGFIITTQGEIITDLDPLLSVPRTYPYGDF</sequence>
<protein>
    <submittedName>
        <fullName evidence="2">Uncharacterized protein</fullName>
    </submittedName>
</protein>
<dbReference type="RefSeq" id="XP_025385581.1">
    <property type="nucleotide sequence ID" value="XM_025525863.1"/>
</dbReference>
<keyword evidence="1" id="KW-1133">Transmembrane helix</keyword>
<keyword evidence="1" id="KW-0812">Transmembrane</keyword>
<keyword evidence="3" id="KW-1185">Reference proteome</keyword>
<evidence type="ECO:0000313" key="2">
    <source>
        <dbReference type="EMBL" id="PWY67487.1"/>
    </source>
</evidence>
<dbReference type="AlphaFoldDB" id="A0A317V3R4"/>
<comment type="caution">
    <text evidence="2">The sequence shown here is derived from an EMBL/GenBank/DDBJ whole genome shotgun (WGS) entry which is preliminary data.</text>
</comment>
<dbReference type="VEuPathDB" id="FungiDB:BO83DRAFT_101638"/>
<proteinExistence type="predicted"/>
<reference evidence="2" key="1">
    <citation type="submission" date="2016-12" db="EMBL/GenBank/DDBJ databases">
        <title>The genomes of Aspergillus section Nigri reveals drivers in fungal speciation.</title>
        <authorList>
            <consortium name="DOE Joint Genome Institute"/>
            <person name="Vesth T.C."/>
            <person name="Nybo J."/>
            <person name="Theobald S."/>
            <person name="Brandl J."/>
            <person name="Frisvad J.C."/>
            <person name="Nielsen K.F."/>
            <person name="Lyhne E.K."/>
            <person name="Kogle M.E."/>
            <person name="Kuo A."/>
            <person name="Riley R."/>
            <person name="Clum A."/>
            <person name="Nolan M."/>
            <person name="Lipzen A."/>
            <person name="Salamov A."/>
            <person name="Henrissat B."/>
            <person name="Wiebenga A."/>
            <person name="De vries R.P."/>
            <person name="Grigoriev I.V."/>
            <person name="Mortensen U.H."/>
            <person name="Andersen M.R."/>
            <person name="Baker S.E."/>
        </authorList>
    </citation>
    <scope>NUCLEOTIDE SEQUENCE</scope>
    <source>
        <strain evidence="2">CBS 122712</strain>
    </source>
</reference>
<evidence type="ECO:0000256" key="1">
    <source>
        <dbReference type="SAM" id="Phobius"/>
    </source>
</evidence>
<accession>A0A317V3R4</accession>